<dbReference type="EMBL" id="JARYMX010000004">
    <property type="protein sequence ID" value="KAJ9550905.1"/>
    <property type="molecule type" value="Genomic_DNA"/>
</dbReference>
<proteinExistence type="predicted"/>
<comment type="caution">
    <text evidence="3">The sequence shown here is derived from an EMBL/GenBank/DDBJ whole genome shotgun (WGS) entry which is preliminary data.</text>
</comment>
<reference evidence="3" key="1">
    <citation type="submission" date="2023-03" db="EMBL/GenBank/DDBJ databases">
        <title>Chromosome-scale reference genome and RAD-based genetic map of yellow starthistle (Centaurea solstitialis) reveal putative structural variation and QTLs associated with invader traits.</title>
        <authorList>
            <person name="Reatini B."/>
            <person name="Cang F.A."/>
            <person name="Jiang Q."/>
            <person name="Mckibben M.T.W."/>
            <person name="Barker M.S."/>
            <person name="Rieseberg L.H."/>
            <person name="Dlugosch K.M."/>
        </authorList>
    </citation>
    <scope>NUCLEOTIDE SEQUENCE</scope>
    <source>
        <strain evidence="3">CAN-66</strain>
        <tissue evidence="3">Leaf</tissue>
    </source>
</reference>
<feature type="domain" description="CCHC-type" evidence="2">
    <location>
        <begin position="15"/>
        <end position="29"/>
    </location>
</feature>
<gene>
    <name evidence="3" type="ORF">OSB04_014950</name>
</gene>
<dbReference type="Gene3D" id="4.10.60.10">
    <property type="entry name" value="Zinc finger, CCHC-type"/>
    <property type="match status" value="1"/>
</dbReference>
<keyword evidence="1" id="KW-0862">Zinc</keyword>
<evidence type="ECO:0000313" key="3">
    <source>
        <dbReference type="EMBL" id="KAJ9550905.1"/>
    </source>
</evidence>
<evidence type="ECO:0000313" key="4">
    <source>
        <dbReference type="Proteomes" id="UP001172457"/>
    </source>
</evidence>
<sequence length="84" mass="9767">MTDPSKRARDGTEPCYKCGIVGHWYKHCRASNDIVATYKRYRESKEQETHYLEETNNDPEANLTITDFTNIDNDDSSLELSDFD</sequence>
<dbReference type="InterPro" id="IPR036875">
    <property type="entry name" value="Znf_CCHC_sf"/>
</dbReference>
<evidence type="ECO:0000259" key="2">
    <source>
        <dbReference type="PROSITE" id="PS50158"/>
    </source>
</evidence>
<dbReference type="Proteomes" id="UP001172457">
    <property type="component" value="Chromosome 4"/>
</dbReference>
<protein>
    <recommendedName>
        <fullName evidence="2">CCHC-type domain-containing protein</fullName>
    </recommendedName>
</protein>
<accession>A0AA38SY17</accession>
<dbReference type="GO" id="GO:0008270">
    <property type="term" value="F:zinc ion binding"/>
    <property type="evidence" value="ECO:0007669"/>
    <property type="project" value="UniProtKB-KW"/>
</dbReference>
<dbReference type="AlphaFoldDB" id="A0AA38SY17"/>
<dbReference type="GO" id="GO:0003676">
    <property type="term" value="F:nucleic acid binding"/>
    <property type="evidence" value="ECO:0007669"/>
    <property type="project" value="InterPro"/>
</dbReference>
<organism evidence="3 4">
    <name type="scientific">Centaurea solstitialis</name>
    <name type="common">yellow star-thistle</name>
    <dbReference type="NCBI Taxonomy" id="347529"/>
    <lineage>
        <taxon>Eukaryota</taxon>
        <taxon>Viridiplantae</taxon>
        <taxon>Streptophyta</taxon>
        <taxon>Embryophyta</taxon>
        <taxon>Tracheophyta</taxon>
        <taxon>Spermatophyta</taxon>
        <taxon>Magnoliopsida</taxon>
        <taxon>eudicotyledons</taxon>
        <taxon>Gunneridae</taxon>
        <taxon>Pentapetalae</taxon>
        <taxon>asterids</taxon>
        <taxon>campanulids</taxon>
        <taxon>Asterales</taxon>
        <taxon>Asteraceae</taxon>
        <taxon>Carduoideae</taxon>
        <taxon>Cardueae</taxon>
        <taxon>Centaureinae</taxon>
        <taxon>Centaurea</taxon>
    </lineage>
</organism>
<dbReference type="SUPFAM" id="SSF57756">
    <property type="entry name" value="Retrovirus zinc finger-like domains"/>
    <property type="match status" value="1"/>
</dbReference>
<dbReference type="PROSITE" id="PS50158">
    <property type="entry name" value="ZF_CCHC"/>
    <property type="match status" value="1"/>
</dbReference>
<keyword evidence="1" id="KW-0863">Zinc-finger</keyword>
<name>A0AA38SY17_9ASTR</name>
<evidence type="ECO:0000256" key="1">
    <source>
        <dbReference type="PROSITE-ProRule" id="PRU00047"/>
    </source>
</evidence>
<keyword evidence="1" id="KW-0479">Metal-binding</keyword>
<dbReference type="InterPro" id="IPR001878">
    <property type="entry name" value="Znf_CCHC"/>
</dbReference>
<keyword evidence="4" id="KW-1185">Reference proteome</keyword>